<dbReference type="Proteomes" id="UP000675880">
    <property type="component" value="Unassembled WGS sequence"/>
</dbReference>
<evidence type="ECO:0000313" key="3">
    <source>
        <dbReference type="Proteomes" id="UP000675880"/>
    </source>
</evidence>
<accession>A0ABM8SCT5</accession>
<dbReference type="Gene3D" id="3.40.50.2000">
    <property type="entry name" value="Glycogen Phosphorylase B"/>
    <property type="match status" value="2"/>
</dbReference>
<sequence length="411" mass="45939">MNILHLSTEYNLGGSGRAAHRIHSSLLRRGHTSRMLVSGLVYGVPEAGPIWQTLPWRAGDWLARSLTEALSLQYLFLPSSWALLRHPWFRAADVVQLYNTHGGYFSHSVLGVASRRKPFVWRLSDMWPLTGHCCYSYECDRWKTGCGTCPLLSDEPALREDRTALLWRAKRRIYADAKVTLVAPSRWIAGLAAQSPLAQHWPLELIPNGLNLKVFRPIQRAAAREVLGLPQEEALILFSSVETRAHRKGGTFVAEAVQRLKGNTRSPFRLLVVGNRASEWEKVVDVPVTAIDAIKDDHLLATVYSAADVFVHPALADNLPNGVLESLACGTPVVAFDVGGVGEAVRPMETGYLARHKDAQDLAAGLQQLLDDDDLRRRLGRRGRAVAEAEYDMELQTQRFEALYQRVLRDR</sequence>
<dbReference type="RefSeq" id="WP_213044259.1">
    <property type="nucleotide sequence ID" value="NZ_CAJNBJ010000021.1"/>
</dbReference>
<dbReference type="PANTHER" id="PTHR12526">
    <property type="entry name" value="GLYCOSYLTRANSFERASE"/>
    <property type="match status" value="1"/>
</dbReference>
<dbReference type="Pfam" id="PF00534">
    <property type="entry name" value="Glycos_transf_1"/>
    <property type="match status" value="1"/>
</dbReference>
<name>A0ABM8SCT5_9BACT</name>
<comment type="caution">
    <text evidence="2">The sequence shown here is derived from an EMBL/GenBank/DDBJ whole genome shotgun (WGS) entry which is preliminary data.</text>
</comment>
<keyword evidence="2" id="KW-0808">Transferase</keyword>
<gene>
    <name evidence="2" type="ORF">NSPZN2_80098</name>
</gene>
<dbReference type="SUPFAM" id="SSF53756">
    <property type="entry name" value="UDP-Glycosyltransferase/glycogen phosphorylase"/>
    <property type="match status" value="1"/>
</dbReference>
<evidence type="ECO:0000313" key="2">
    <source>
        <dbReference type="EMBL" id="CAE6801757.1"/>
    </source>
</evidence>
<evidence type="ECO:0000259" key="1">
    <source>
        <dbReference type="Pfam" id="PF00534"/>
    </source>
</evidence>
<reference evidence="2 3" key="1">
    <citation type="submission" date="2021-02" db="EMBL/GenBank/DDBJ databases">
        <authorList>
            <person name="Han P."/>
        </authorList>
    </citation>
    <scope>NUCLEOTIDE SEQUENCE [LARGE SCALE GENOMIC DNA]</scope>
    <source>
        <strain evidence="2">Candidatus Nitrospira sp. ZN2</strain>
    </source>
</reference>
<feature type="domain" description="Glycosyl transferase family 1" evidence="1">
    <location>
        <begin position="221"/>
        <end position="385"/>
    </location>
</feature>
<keyword evidence="3" id="KW-1185">Reference proteome</keyword>
<protein>
    <submittedName>
        <fullName evidence="2">Glycosyl transferase</fullName>
    </submittedName>
</protein>
<dbReference type="EMBL" id="CAJNBJ010000021">
    <property type="protein sequence ID" value="CAE6801757.1"/>
    <property type="molecule type" value="Genomic_DNA"/>
</dbReference>
<organism evidence="2 3">
    <name type="scientific">Nitrospira defluvii</name>
    <dbReference type="NCBI Taxonomy" id="330214"/>
    <lineage>
        <taxon>Bacteria</taxon>
        <taxon>Pseudomonadati</taxon>
        <taxon>Nitrospirota</taxon>
        <taxon>Nitrospiria</taxon>
        <taxon>Nitrospirales</taxon>
        <taxon>Nitrospiraceae</taxon>
        <taxon>Nitrospira</taxon>
    </lineage>
</organism>
<dbReference type="PANTHER" id="PTHR12526:SF635">
    <property type="entry name" value="GLYCOSYL TRANSFERASE GROUP 1"/>
    <property type="match status" value="1"/>
</dbReference>
<dbReference type="InterPro" id="IPR001296">
    <property type="entry name" value="Glyco_trans_1"/>
</dbReference>
<proteinExistence type="predicted"/>
<dbReference type="GO" id="GO:0016740">
    <property type="term" value="F:transferase activity"/>
    <property type="evidence" value="ECO:0007669"/>
    <property type="project" value="UniProtKB-KW"/>
</dbReference>